<dbReference type="InterPro" id="IPR001646">
    <property type="entry name" value="5peptide_repeat"/>
</dbReference>
<organism evidence="3 4">
    <name type="scientific">Lyngbya confervoides BDU141951</name>
    <dbReference type="NCBI Taxonomy" id="1574623"/>
    <lineage>
        <taxon>Bacteria</taxon>
        <taxon>Bacillati</taxon>
        <taxon>Cyanobacteriota</taxon>
        <taxon>Cyanophyceae</taxon>
        <taxon>Oscillatoriophycideae</taxon>
        <taxon>Oscillatoriales</taxon>
        <taxon>Microcoleaceae</taxon>
        <taxon>Lyngbya</taxon>
    </lineage>
</organism>
<dbReference type="RefSeq" id="WP_166281043.1">
    <property type="nucleotide sequence ID" value="NZ_JTHE03000038.1"/>
</dbReference>
<keyword evidence="2" id="KW-1133">Transmembrane helix</keyword>
<dbReference type="Gene3D" id="2.160.20.80">
    <property type="entry name" value="E3 ubiquitin-protein ligase SopA"/>
    <property type="match status" value="1"/>
</dbReference>
<reference evidence="3 4" key="1">
    <citation type="journal article" date="2015" name="Genome Announc.">
        <title>Draft Genome Sequence of Filamentous Marine Cyanobacterium Lyngbya confervoides Strain BDU141951.</title>
        <authorList>
            <person name="Chandrababunaidu M.M."/>
            <person name="Sen D."/>
            <person name="Tripathy S."/>
        </authorList>
    </citation>
    <scope>NUCLEOTIDE SEQUENCE [LARGE SCALE GENOMIC DNA]</scope>
    <source>
        <strain evidence="3 4">BDU141951</strain>
    </source>
</reference>
<keyword evidence="4" id="KW-1185">Reference proteome</keyword>
<accession>A0ABD4T182</accession>
<feature type="compositionally biased region" description="Polar residues" evidence="1">
    <location>
        <begin position="10"/>
        <end position="29"/>
    </location>
</feature>
<evidence type="ECO:0000313" key="4">
    <source>
        <dbReference type="Proteomes" id="UP000031561"/>
    </source>
</evidence>
<evidence type="ECO:0000313" key="3">
    <source>
        <dbReference type="EMBL" id="MCM1982355.1"/>
    </source>
</evidence>
<feature type="region of interest" description="Disordered" evidence="1">
    <location>
        <begin position="1"/>
        <end position="44"/>
    </location>
</feature>
<evidence type="ECO:0000256" key="2">
    <source>
        <dbReference type="SAM" id="Phobius"/>
    </source>
</evidence>
<sequence>MNDPHASVPESDSTSSAAVPGQSGSQEISNLEPGQIVEPLDSRRSRPLPLDFQSVDARLDPPPVIDEARLAPDWGGFQGVALGAAGVALLGILLHNPWIGFPAIALSLGVTLRAMWNPAQYILVTWIPRRYRQFLIPVAILVLGVAGAAYLLTLTLPGNFGLGPINWDAFGALAELFGAVGQIMVAFLALYVAWRQYVISKELTTQQNRITQQQTIDTYFQGISDLVLDDEGLLEDWPPERAIAEGRTASILVGLNAEGKAKVIRFLSSAKLLTPLKRDRRLGRPIFNGLGGYEEDIEYGVRVIDLGSMLASGDLTDTDLRNTDLSDANLVNAKLDRCELTRANLARTILYGASLRGADLSRVRLFYGTATQALPRDRIHPPNYVTGAYTGAVVENADLTGVKNLSEEQRYYCCAWGGVHTRASIPGGCEGIPNRLLDS</sequence>
<dbReference type="SUPFAM" id="SSF141571">
    <property type="entry name" value="Pentapeptide repeat-like"/>
    <property type="match status" value="1"/>
</dbReference>
<keyword evidence="2" id="KW-0472">Membrane</keyword>
<dbReference type="EMBL" id="JTHE03000038">
    <property type="protein sequence ID" value="MCM1982355.1"/>
    <property type="molecule type" value="Genomic_DNA"/>
</dbReference>
<dbReference type="Proteomes" id="UP000031561">
    <property type="component" value="Unassembled WGS sequence"/>
</dbReference>
<proteinExistence type="predicted"/>
<comment type="caution">
    <text evidence="3">The sequence shown here is derived from an EMBL/GenBank/DDBJ whole genome shotgun (WGS) entry which is preliminary data.</text>
</comment>
<gene>
    <name evidence="3" type="ORF">QQ91_0005875</name>
</gene>
<evidence type="ECO:0000256" key="1">
    <source>
        <dbReference type="SAM" id="MobiDB-lite"/>
    </source>
</evidence>
<feature type="transmembrane region" description="Helical" evidence="2">
    <location>
        <begin position="134"/>
        <end position="152"/>
    </location>
</feature>
<dbReference type="AlphaFoldDB" id="A0ABD4T182"/>
<keyword evidence="2" id="KW-0812">Transmembrane</keyword>
<name>A0ABD4T182_9CYAN</name>
<protein>
    <submittedName>
        <fullName evidence="3">Pentapeptide repeat-containing protein</fullName>
    </submittedName>
</protein>
<dbReference type="Pfam" id="PF00805">
    <property type="entry name" value="Pentapeptide"/>
    <property type="match status" value="1"/>
</dbReference>
<feature type="transmembrane region" description="Helical" evidence="2">
    <location>
        <begin position="172"/>
        <end position="194"/>
    </location>
</feature>